<gene>
    <name evidence="4" type="ORF">MJA45_15295</name>
</gene>
<sequence>MISLSERQKEIIRVVKRNAPITGEQIAELLGVARPTLRSDLSLLVMLGHLDAKPKVGYYPGANAAEVTVNSILSRTVREVQSLPVLIRETASIQDAVVMLFMENVGSLIITDAEGDLAGVVSRKDLLKVTLGNSQAAAMPVGLIMTRHPNVITVSPDDTVAEAAKRMIRHQIDALPVTVTSERAGKWEVVGRLTKTTLTKLLVDAEQGTAGGKEDE</sequence>
<dbReference type="InterPro" id="IPR036388">
    <property type="entry name" value="WH-like_DNA-bd_sf"/>
</dbReference>
<organism evidence="4 5">
    <name type="scientific">Paenibacillus aurantius</name>
    <dbReference type="NCBI Taxonomy" id="2918900"/>
    <lineage>
        <taxon>Bacteria</taxon>
        <taxon>Bacillati</taxon>
        <taxon>Bacillota</taxon>
        <taxon>Bacilli</taxon>
        <taxon>Bacillales</taxon>
        <taxon>Paenibacillaceae</taxon>
        <taxon>Paenibacillus</taxon>
    </lineage>
</organism>
<feature type="domain" description="CBS" evidence="3">
    <location>
        <begin position="80"/>
        <end position="137"/>
    </location>
</feature>
<dbReference type="PANTHER" id="PTHR43080">
    <property type="entry name" value="CBS DOMAIN-CONTAINING PROTEIN CBSX3, MITOCHONDRIAL"/>
    <property type="match status" value="1"/>
</dbReference>
<dbReference type="SUPFAM" id="SSF54631">
    <property type="entry name" value="CBS-domain pair"/>
    <property type="match status" value="1"/>
</dbReference>
<protein>
    <submittedName>
        <fullName evidence="4">CBS domain-containing protein</fullName>
    </submittedName>
</protein>
<dbReference type="RefSeq" id="WP_315602780.1">
    <property type="nucleotide sequence ID" value="NZ_CP130318.1"/>
</dbReference>
<dbReference type="KEGG" id="paun:MJA45_15295"/>
<dbReference type="SUPFAM" id="SSF46785">
    <property type="entry name" value="Winged helix' DNA-binding domain"/>
    <property type="match status" value="1"/>
</dbReference>
<name>A0AA96RDE9_9BACL</name>
<dbReference type="PANTHER" id="PTHR43080:SF2">
    <property type="entry name" value="CBS DOMAIN-CONTAINING PROTEIN"/>
    <property type="match status" value="1"/>
</dbReference>
<dbReference type="PROSITE" id="PS51371">
    <property type="entry name" value="CBS"/>
    <property type="match status" value="2"/>
</dbReference>
<dbReference type="Gene3D" id="1.10.10.10">
    <property type="entry name" value="Winged helix-like DNA-binding domain superfamily/Winged helix DNA-binding domain"/>
    <property type="match status" value="1"/>
</dbReference>
<keyword evidence="5" id="KW-1185">Reference proteome</keyword>
<evidence type="ECO:0000256" key="2">
    <source>
        <dbReference type="PROSITE-ProRule" id="PRU00703"/>
    </source>
</evidence>
<dbReference type="InterPro" id="IPR000644">
    <property type="entry name" value="CBS_dom"/>
</dbReference>
<keyword evidence="1 2" id="KW-0129">CBS domain</keyword>
<feature type="domain" description="CBS" evidence="3">
    <location>
        <begin position="145"/>
        <end position="209"/>
    </location>
</feature>
<dbReference type="InterPro" id="IPR016842">
    <property type="entry name" value="UCP026546_HTH-CBS"/>
</dbReference>
<reference evidence="4 5" key="1">
    <citation type="submission" date="2022-02" db="EMBL/GenBank/DDBJ databases">
        <title>Paenibacillus sp. MBLB1776 Whole Genome Shotgun Sequencing.</title>
        <authorList>
            <person name="Hwang C.Y."/>
            <person name="Cho E.-S."/>
            <person name="Seo M.-J."/>
        </authorList>
    </citation>
    <scope>NUCLEOTIDE SEQUENCE [LARGE SCALE GENOMIC DNA]</scope>
    <source>
        <strain evidence="4 5">MBLB1776</strain>
    </source>
</reference>
<dbReference type="Pfam" id="PF08279">
    <property type="entry name" value="HTH_11"/>
    <property type="match status" value="1"/>
</dbReference>
<dbReference type="Gene3D" id="3.10.580.10">
    <property type="entry name" value="CBS-domain"/>
    <property type="match status" value="1"/>
</dbReference>
<accession>A0AA96RDE9</accession>
<evidence type="ECO:0000313" key="5">
    <source>
        <dbReference type="Proteomes" id="UP001305702"/>
    </source>
</evidence>
<evidence type="ECO:0000313" key="4">
    <source>
        <dbReference type="EMBL" id="WNQ09013.1"/>
    </source>
</evidence>
<evidence type="ECO:0000259" key="3">
    <source>
        <dbReference type="PROSITE" id="PS51371"/>
    </source>
</evidence>
<dbReference type="SMART" id="SM00116">
    <property type="entry name" value="CBS"/>
    <property type="match status" value="2"/>
</dbReference>
<dbReference type="InterPro" id="IPR051257">
    <property type="entry name" value="Diverse_CBS-Domain"/>
</dbReference>
<evidence type="ECO:0000256" key="1">
    <source>
        <dbReference type="ARBA" id="ARBA00023122"/>
    </source>
</evidence>
<dbReference type="AlphaFoldDB" id="A0AA96RDE9"/>
<dbReference type="CDD" id="cd04617">
    <property type="entry name" value="CBS_pair_CcpN"/>
    <property type="match status" value="1"/>
</dbReference>
<dbReference type="InterPro" id="IPR013196">
    <property type="entry name" value="HTH_11"/>
</dbReference>
<dbReference type="EMBL" id="CP130318">
    <property type="protein sequence ID" value="WNQ09013.1"/>
    <property type="molecule type" value="Genomic_DNA"/>
</dbReference>
<dbReference type="Proteomes" id="UP001305702">
    <property type="component" value="Chromosome"/>
</dbReference>
<dbReference type="InterPro" id="IPR046342">
    <property type="entry name" value="CBS_dom_sf"/>
</dbReference>
<dbReference type="Pfam" id="PF00571">
    <property type="entry name" value="CBS"/>
    <property type="match status" value="2"/>
</dbReference>
<proteinExistence type="predicted"/>
<dbReference type="InterPro" id="IPR036390">
    <property type="entry name" value="WH_DNA-bd_sf"/>
</dbReference>
<dbReference type="PIRSF" id="PIRSF026546">
    <property type="entry name" value="UCP026546_CBS_YqzB"/>
    <property type="match status" value="1"/>
</dbReference>